<dbReference type="RefSeq" id="WP_005595685.1">
    <property type="nucleotide sequence ID" value="NZ_AFWE01000131.1"/>
</dbReference>
<dbReference type="Proteomes" id="UP000004349">
    <property type="component" value="Unassembled WGS sequence"/>
</dbReference>
<gene>
    <name evidence="1" type="ORF">VIS19158_10379</name>
</gene>
<evidence type="ECO:0000313" key="1">
    <source>
        <dbReference type="EMBL" id="EGU36157.1"/>
    </source>
</evidence>
<comment type="caution">
    <text evidence="1">The sequence shown here is derived from an EMBL/GenBank/DDBJ whole genome shotgun (WGS) entry which is preliminary data.</text>
</comment>
<proteinExistence type="predicted"/>
<dbReference type="AlphaFoldDB" id="F9RP50"/>
<accession>F9RP50</accession>
<reference evidence="1 2" key="1">
    <citation type="journal article" date="2012" name="Int. J. Syst. Evol. Microbiol.">
        <title>Vibrio caribbeanicus sp. nov., isolated from the marine sponge Scleritoderma cyanea.</title>
        <authorList>
            <person name="Hoffmann M."/>
            <person name="Monday S.R."/>
            <person name="Allard M.W."/>
            <person name="Strain E.A."/>
            <person name="Whittaker P."/>
            <person name="Naum M."/>
            <person name="McCarthy P.J."/>
            <person name="Lopez J.V."/>
            <person name="Fischer M."/>
            <person name="Brown E.W."/>
        </authorList>
    </citation>
    <scope>NUCLEOTIDE SEQUENCE [LARGE SCALE GENOMIC DNA]</scope>
    <source>
        <strain evidence="1 2">LMG 19158</strain>
    </source>
</reference>
<dbReference type="Pfam" id="PF06252">
    <property type="entry name" value="GemA"/>
    <property type="match status" value="1"/>
</dbReference>
<protein>
    <submittedName>
        <fullName evidence="1">Putative phage regluatory protein</fullName>
    </submittedName>
</protein>
<dbReference type="InterPro" id="IPR009363">
    <property type="entry name" value="Phage_Mu_Gp16"/>
</dbReference>
<dbReference type="eggNOG" id="COG4382">
    <property type="taxonomic scope" value="Bacteria"/>
</dbReference>
<name>F9RP50_9VIBR</name>
<sequence length="169" mass="19231">MTCINKTRKQLIQLIHVGKSRLGMDEDTYRAMLTNIIGVSSAKDATWQQLEQVVTHMATLGFKPARSRQYSPKSGTARSRVTDAIRALWIVMFKQGFIADGSEYALRVWIERTCGISSAQWLKDESASKVLESLKQWHKRVMVQRLAKPALKAESYREVRRQFELTGGA</sequence>
<organism evidence="1 2">
    <name type="scientific">Vibrio scophthalmi LMG 19158</name>
    <dbReference type="NCBI Taxonomy" id="870967"/>
    <lineage>
        <taxon>Bacteria</taxon>
        <taxon>Pseudomonadati</taxon>
        <taxon>Pseudomonadota</taxon>
        <taxon>Gammaproteobacteria</taxon>
        <taxon>Vibrionales</taxon>
        <taxon>Vibrionaceae</taxon>
        <taxon>Vibrio</taxon>
    </lineage>
</organism>
<evidence type="ECO:0000313" key="2">
    <source>
        <dbReference type="Proteomes" id="UP000004349"/>
    </source>
</evidence>
<dbReference type="EMBL" id="AFWE01000131">
    <property type="protein sequence ID" value="EGU36157.1"/>
    <property type="molecule type" value="Genomic_DNA"/>
</dbReference>